<dbReference type="EMBL" id="JAAALK010000283">
    <property type="protein sequence ID" value="KAG8074264.1"/>
    <property type="molecule type" value="Genomic_DNA"/>
</dbReference>
<organism evidence="2 3">
    <name type="scientific">Zizania palustris</name>
    <name type="common">Northern wild rice</name>
    <dbReference type="NCBI Taxonomy" id="103762"/>
    <lineage>
        <taxon>Eukaryota</taxon>
        <taxon>Viridiplantae</taxon>
        <taxon>Streptophyta</taxon>
        <taxon>Embryophyta</taxon>
        <taxon>Tracheophyta</taxon>
        <taxon>Spermatophyta</taxon>
        <taxon>Magnoliopsida</taxon>
        <taxon>Liliopsida</taxon>
        <taxon>Poales</taxon>
        <taxon>Poaceae</taxon>
        <taxon>BOP clade</taxon>
        <taxon>Oryzoideae</taxon>
        <taxon>Oryzeae</taxon>
        <taxon>Zizaniinae</taxon>
        <taxon>Zizania</taxon>
    </lineage>
</organism>
<name>A0A8J5SXT9_ZIZPA</name>
<gene>
    <name evidence="2" type="ORF">GUJ93_ZPchr0006g45525</name>
</gene>
<sequence length="108" mass="12167">MCEKAQSYTFSNDSSSHSSKRAHSSKRLILAILIASEHPHPEGAHDANILRIIALLMAFSYAEQVYVFPQHLYLEIAVAPREEDEAIRISNWLPTQLSQTTRKPFSAS</sequence>
<protein>
    <submittedName>
        <fullName evidence="2">Uncharacterized protein</fullName>
    </submittedName>
</protein>
<evidence type="ECO:0000313" key="3">
    <source>
        <dbReference type="Proteomes" id="UP000729402"/>
    </source>
</evidence>
<evidence type="ECO:0000256" key="1">
    <source>
        <dbReference type="SAM" id="MobiDB-lite"/>
    </source>
</evidence>
<keyword evidence="3" id="KW-1185">Reference proteome</keyword>
<feature type="compositionally biased region" description="Polar residues" evidence="1">
    <location>
        <begin position="1"/>
        <end position="13"/>
    </location>
</feature>
<dbReference type="Proteomes" id="UP000729402">
    <property type="component" value="Unassembled WGS sequence"/>
</dbReference>
<feature type="region of interest" description="Disordered" evidence="1">
    <location>
        <begin position="1"/>
        <end position="22"/>
    </location>
</feature>
<comment type="caution">
    <text evidence="2">The sequence shown here is derived from an EMBL/GenBank/DDBJ whole genome shotgun (WGS) entry which is preliminary data.</text>
</comment>
<evidence type="ECO:0000313" key="2">
    <source>
        <dbReference type="EMBL" id="KAG8074264.1"/>
    </source>
</evidence>
<proteinExistence type="predicted"/>
<accession>A0A8J5SXT9</accession>
<reference evidence="2" key="1">
    <citation type="journal article" date="2021" name="bioRxiv">
        <title>Whole Genome Assembly and Annotation of Northern Wild Rice, Zizania palustris L., Supports a Whole Genome Duplication in the Zizania Genus.</title>
        <authorList>
            <person name="Haas M."/>
            <person name="Kono T."/>
            <person name="Macchietto M."/>
            <person name="Millas R."/>
            <person name="McGilp L."/>
            <person name="Shao M."/>
            <person name="Duquette J."/>
            <person name="Hirsch C.N."/>
            <person name="Kimball J."/>
        </authorList>
    </citation>
    <scope>NUCLEOTIDE SEQUENCE</scope>
    <source>
        <tissue evidence="2">Fresh leaf tissue</tissue>
    </source>
</reference>
<dbReference type="AlphaFoldDB" id="A0A8J5SXT9"/>
<reference evidence="2" key="2">
    <citation type="submission" date="2021-02" db="EMBL/GenBank/DDBJ databases">
        <authorList>
            <person name="Kimball J.A."/>
            <person name="Haas M.W."/>
            <person name="Macchietto M."/>
            <person name="Kono T."/>
            <person name="Duquette J."/>
            <person name="Shao M."/>
        </authorList>
    </citation>
    <scope>NUCLEOTIDE SEQUENCE</scope>
    <source>
        <tissue evidence="2">Fresh leaf tissue</tissue>
    </source>
</reference>